<dbReference type="Gene3D" id="3.40.630.30">
    <property type="match status" value="1"/>
</dbReference>
<dbReference type="AlphaFoldDB" id="A0A852X3D9"/>
<evidence type="ECO:0000256" key="1">
    <source>
        <dbReference type="ARBA" id="ARBA00022679"/>
    </source>
</evidence>
<accession>A0A852X3D9</accession>
<proteinExistence type="predicted"/>
<protein>
    <submittedName>
        <fullName evidence="4">GNAT superfamily N-acetyltransferase</fullName>
    </submittedName>
</protein>
<gene>
    <name evidence="4" type="ORF">BJY28_001456</name>
</gene>
<feature type="domain" description="N-acetyltransferase" evidence="3">
    <location>
        <begin position="1"/>
        <end position="147"/>
    </location>
</feature>
<organism evidence="4 5">
    <name type="scientific">Janibacter alkaliphilus</name>
    <dbReference type="NCBI Taxonomy" id="1069963"/>
    <lineage>
        <taxon>Bacteria</taxon>
        <taxon>Bacillati</taxon>
        <taxon>Actinomycetota</taxon>
        <taxon>Actinomycetes</taxon>
        <taxon>Micrococcales</taxon>
        <taxon>Intrasporangiaceae</taxon>
        <taxon>Janibacter</taxon>
    </lineage>
</organism>
<evidence type="ECO:0000313" key="4">
    <source>
        <dbReference type="EMBL" id="NYG36987.1"/>
    </source>
</evidence>
<name>A0A852X3D9_9MICO</name>
<comment type="caution">
    <text evidence="4">The sequence shown here is derived from an EMBL/GenBank/DDBJ whole genome shotgun (WGS) entry which is preliminary data.</text>
</comment>
<dbReference type="InterPro" id="IPR000182">
    <property type="entry name" value="GNAT_dom"/>
</dbReference>
<keyword evidence="5" id="KW-1185">Reference proteome</keyword>
<dbReference type="PROSITE" id="PS51186">
    <property type="entry name" value="GNAT"/>
    <property type="match status" value="1"/>
</dbReference>
<dbReference type="EMBL" id="JACBZX010000001">
    <property type="protein sequence ID" value="NYG36987.1"/>
    <property type="molecule type" value="Genomic_DNA"/>
</dbReference>
<dbReference type="InterPro" id="IPR050832">
    <property type="entry name" value="Bact_Acetyltransf"/>
</dbReference>
<evidence type="ECO:0000256" key="2">
    <source>
        <dbReference type="ARBA" id="ARBA00023315"/>
    </source>
</evidence>
<evidence type="ECO:0000259" key="3">
    <source>
        <dbReference type="PROSITE" id="PS51186"/>
    </source>
</evidence>
<sequence>MRIVRAEADDAFIVAALLLQQAREAAGAPVPGYLDRAATAWLQAGAPPTWYAEHDGAHAGLVLGSPLPQAPRPGMTPGIGPFWISELFVVPDHRRQGVGTALVRHVEGWVRGQGGTALRLHAQAGSEPFLAALGYARSDSLRERRLA</sequence>
<dbReference type="Pfam" id="PF00583">
    <property type="entry name" value="Acetyltransf_1"/>
    <property type="match status" value="1"/>
</dbReference>
<dbReference type="RefSeq" id="WP_179462421.1">
    <property type="nucleotide sequence ID" value="NZ_JACBZX010000001.1"/>
</dbReference>
<keyword evidence="2" id="KW-0012">Acyltransferase</keyword>
<dbReference type="SUPFAM" id="SSF55729">
    <property type="entry name" value="Acyl-CoA N-acyltransferases (Nat)"/>
    <property type="match status" value="1"/>
</dbReference>
<dbReference type="GO" id="GO:0016747">
    <property type="term" value="F:acyltransferase activity, transferring groups other than amino-acyl groups"/>
    <property type="evidence" value="ECO:0007669"/>
    <property type="project" value="InterPro"/>
</dbReference>
<dbReference type="PANTHER" id="PTHR43877">
    <property type="entry name" value="AMINOALKYLPHOSPHONATE N-ACETYLTRANSFERASE-RELATED-RELATED"/>
    <property type="match status" value="1"/>
</dbReference>
<reference evidence="4 5" key="1">
    <citation type="submission" date="2020-07" db="EMBL/GenBank/DDBJ databases">
        <title>Sequencing the genomes of 1000 actinobacteria strains.</title>
        <authorList>
            <person name="Klenk H.-P."/>
        </authorList>
    </citation>
    <scope>NUCLEOTIDE SEQUENCE [LARGE SCALE GENOMIC DNA]</scope>
    <source>
        <strain evidence="4 5">DSM 24723</strain>
    </source>
</reference>
<keyword evidence="1 4" id="KW-0808">Transferase</keyword>
<dbReference type="Proteomes" id="UP000592181">
    <property type="component" value="Unassembled WGS sequence"/>
</dbReference>
<dbReference type="InterPro" id="IPR016181">
    <property type="entry name" value="Acyl_CoA_acyltransferase"/>
</dbReference>
<evidence type="ECO:0000313" key="5">
    <source>
        <dbReference type="Proteomes" id="UP000592181"/>
    </source>
</evidence>
<dbReference type="CDD" id="cd04301">
    <property type="entry name" value="NAT_SF"/>
    <property type="match status" value="1"/>
</dbReference>
<dbReference type="PANTHER" id="PTHR43877:SF1">
    <property type="entry name" value="ACETYLTRANSFERASE"/>
    <property type="match status" value="1"/>
</dbReference>